<proteinExistence type="predicted"/>
<dbReference type="PIRSF" id="PIRSF035652">
    <property type="entry name" value="CHP02436"/>
    <property type="match status" value="1"/>
</dbReference>
<dbReference type="PANTHER" id="PTHR38471:SF2">
    <property type="entry name" value="FOUR HELIX BUNDLE PROTEIN"/>
    <property type="match status" value="1"/>
</dbReference>
<dbReference type="SUPFAM" id="SSF158446">
    <property type="entry name" value="IVS-encoded protein-like"/>
    <property type="match status" value="1"/>
</dbReference>
<dbReference type="AlphaFoldDB" id="A0A2H0TVG1"/>
<reference evidence="2" key="1">
    <citation type="submission" date="2017-09" db="EMBL/GenBank/DDBJ databases">
        <title>Depth-based differentiation of microbial function through sediment-hosted aquifers and enrichment of novel symbionts in the deep terrestrial subsurface.</title>
        <authorList>
            <person name="Probst A.J."/>
            <person name="Ladd B."/>
            <person name="Jarett J.K."/>
            <person name="Geller-Mcgrath D.E."/>
            <person name="Sieber C.M.K."/>
            <person name="Emerson J.B."/>
            <person name="Anantharaman K."/>
            <person name="Thomas B.C."/>
            <person name="Malmstrom R."/>
            <person name="Stieglmeier M."/>
            <person name="Klingl A."/>
            <person name="Woyke T."/>
            <person name="Ryan C.M."/>
            <person name="Banfield J.F."/>
        </authorList>
    </citation>
    <scope>NUCLEOTIDE SEQUENCE [LARGE SCALE GENOMIC DNA]</scope>
</reference>
<dbReference type="InterPro" id="IPR036583">
    <property type="entry name" value="23S_rRNA_IVS_sf"/>
</dbReference>
<organism evidence="1 2">
    <name type="scientific">Candidatus Magasanikbacteria bacterium CG10_big_fil_rev_8_21_14_0_10_42_10</name>
    <dbReference type="NCBI Taxonomy" id="1974649"/>
    <lineage>
        <taxon>Bacteria</taxon>
        <taxon>Candidatus Magasanikiibacteriota</taxon>
    </lineage>
</organism>
<evidence type="ECO:0000313" key="2">
    <source>
        <dbReference type="Proteomes" id="UP000231530"/>
    </source>
</evidence>
<accession>A0A2H0TVG1</accession>
<dbReference type="InterPro" id="IPR012657">
    <property type="entry name" value="23S_rRNA-intervening_sequence"/>
</dbReference>
<dbReference type="NCBIfam" id="TIGR02436">
    <property type="entry name" value="four helix bundle protein"/>
    <property type="match status" value="1"/>
</dbReference>
<dbReference type="Proteomes" id="UP000231530">
    <property type="component" value="Unassembled WGS sequence"/>
</dbReference>
<dbReference type="Gene3D" id="1.20.1440.60">
    <property type="entry name" value="23S rRNA-intervening sequence"/>
    <property type="match status" value="1"/>
</dbReference>
<gene>
    <name evidence="1" type="ORF">COU32_03780</name>
</gene>
<comment type="caution">
    <text evidence="1">The sequence shown here is derived from an EMBL/GenBank/DDBJ whole genome shotgun (WGS) entry which is preliminary data.</text>
</comment>
<dbReference type="Pfam" id="PF05635">
    <property type="entry name" value="23S_rRNA_IVP"/>
    <property type="match status" value="1"/>
</dbReference>
<name>A0A2H0TVG1_9BACT</name>
<sequence length="119" mass="13344">MQKEDLKQRTKAYTLRVIKLVQALPDNQTSWVIGKQLLRSGTSVGANYRAACRARSTAEFIAKLGIVIEEADESAFWLELIIESGLYKKEAIETLLQETNELVAIMVSSSNTARKNNKK</sequence>
<evidence type="ECO:0000313" key="1">
    <source>
        <dbReference type="EMBL" id="PIR76139.1"/>
    </source>
</evidence>
<dbReference type="EMBL" id="PFBY01000040">
    <property type="protein sequence ID" value="PIR76139.1"/>
    <property type="molecule type" value="Genomic_DNA"/>
</dbReference>
<protein>
    <submittedName>
        <fullName evidence="1">Four helix bundle protein</fullName>
    </submittedName>
</protein>
<dbReference type="PANTHER" id="PTHR38471">
    <property type="entry name" value="FOUR HELIX BUNDLE PROTEIN"/>
    <property type="match status" value="1"/>
</dbReference>